<name>W9Y5V2_9EURO</name>
<evidence type="ECO:0000313" key="3">
    <source>
        <dbReference type="Proteomes" id="UP000019478"/>
    </source>
</evidence>
<dbReference type="STRING" id="1182542.W9Y5V2"/>
<evidence type="ECO:0000313" key="2">
    <source>
        <dbReference type="EMBL" id="EXJ85005.1"/>
    </source>
</evidence>
<protein>
    <recommendedName>
        <fullName evidence="4">Zn(2)-C6 fungal-type domain-containing protein</fullName>
    </recommendedName>
</protein>
<dbReference type="RefSeq" id="XP_007733990.1">
    <property type="nucleotide sequence ID" value="XM_007735800.1"/>
</dbReference>
<dbReference type="HOGENOM" id="CLU_005936_0_0_1"/>
<dbReference type="AlphaFoldDB" id="W9Y5V2"/>
<dbReference type="Proteomes" id="UP000019478">
    <property type="component" value="Unassembled WGS sequence"/>
</dbReference>
<gene>
    <name evidence="2" type="ORF">A1O3_05680</name>
</gene>
<dbReference type="InterPro" id="IPR052973">
    <property type="entry name" value="Fungal_sec-metab_reg_TF"/>
</dbReference>
<feature type="compositionally biased region" description="Polar residues" evidence="1">
    <location>
        <begin position="77"/>
        <end position="91"/>
    </location>
</feature>
<feature type="region of interest" description="Disordered" evidence="1">
    <location>
        <begin position="77"/>
        <end position="104"/>
    </location>
</feature>
<comment type="caution">
    <text evidence="2">The sequence shown here is derived from an EMBL/GenBank/DDBJ whole genome shotgun (WGS) entry which is preliminary data.</text>
</comment>
<organism evidence="2 3">
    <name type="scientific">Capronia epimyces CBS 606.96</name>
    <dbReference type="NCBI Taxonomy" id="1182542"/>
    <lineage>
        <taxon>Eukaryota</taxon>
        <taxon>Fungi</taxon>
        <taxon>Dikarya</taxon>
        <taxon>Ascomycota</taxon>
        <taxon>Pezizomycotina</taxon>
        <taxon>Eurotiomycetes</taxon>
        <taxon>Chaetothyriomycetidae</taxon>
        <taxon>Chaetothyriales</taxon>
        <taxon>Herpotrichiellaceae</taxon>
        <taxon>Capronia</taxon>
    </lineage>
</organism>
<feature type="region of interest" description="Disordered" evidence="1">
    <location>
        <begin position="147"/>
        <end position="179"/>
    </location>
</feature>
<proteinExistence type="predicted"/>
<dbReference type="PANTHER" id="PTHR35392">
    <property type="entry name" value="ZN(II)2CYS6 TRANSCRIPTION FACTOR (EUROFUNG)-RELATED-RELATED"/>
    <property type="match status" value="1"/>
</dbReference>
<sequence>MGRRPNPVIAQYFERGPKLGDASNRYEHTCKKCGAHFAKGRIEGLTSHLTRKCPSITVPERTQIVMQIHNLTDLNAESEGNSAEDSSQEQSANRDNEPSSQNSQQTFNGLNVLAEASRQVGGNAHNNSGYTPADQAHLEADLQVSPHNHAQGVPVDPQLDTEAFPDHFLNEDDMGARSNGFTTTTAPSLPALYPFVNNGPPVTQDGLAAPTSTSTHPPDLSSIAATANETLASQLIVDDEINMAHDETSSALLNGLQDHALSQGQPPAMWSATLPGTQSLDASSTFAHLPQTFPQAAATARPRVLLPAIPPQADPNARPTHFVAESGTLAKPQKPKVRGRFGEERRKEVRELRKLGACMRCRMLKKVCSQETPCQTCAAVETPRLWKQSCVRTKLVEAFPLYTPLLYGVFAHNKISALKTWSSLEGLEVRLVAWHMPEKKLNLKAQSTRMKRSKNVQPPASMEGQVIFVINTDDHLHNNVEHYIQEMRARVAGRETSEVIRSTLALAQAMVDEQQINRSTDKNDNLLADVVELWTATVMLADLEFQPSFLLEGDATHDDLLLEGDTYRCARKIMTLQLQSSIEKRANKLGRVVMNHLEQRVLERNRNQSVETALVAFIMLNCAERMCWLFRYWSDDNRRANAWPLRLPAGEYADKGERFAEVIHLLLSLRQLEPTIVVDPVSGFFVPRDPKNTALAMWLSHVGFTREWMTQSTNTVFDATNFRSLDGSLCARLLQG</sequence>
<dbReference type="EMBL" id="AMGY01000004">
    <property type="protein sequence ID" value="EXJ85005.1"/>
    <property type="molecule type" value="Genomic_DNA"/>
</dbReference>
<evidence type="ECO:0000256" key="1">
    <source>
        <dbReference type="SAM" id="MobiDB-lite"/>
    </source>
</evidence>
<accession>W9Y5V2</accession>
<dbReference type="eggNOG" id="ENOG502SJ77">
    <property type="taxonomic scope" value="Eukaryota"/>
</dbReference>
<dbReference type="OrthoDB" id="5417895at2759"/>
<reference evidence="2 3" key="1">
    <citation type="submission" date="2013-03" db="EMBL/GenBank/DDBJ databases">
        <title>The Genome Sequence of Capronia epimyces CBS 606.96.</title>
        <authorList>
            <consortium name="The Broad Institute Genomics Platform"/>
            <person name="Cuomo C."/>
            <person name="de Hoog S."/>
            <person name="Gorbushina A."/>
            <person name="Walker B."/>
            <person name="Young S.K."/>
            <person name="Zeng Q."/>
            <person name="Gargeya S."/>
            <person name="Fitzgerald M."/>
            <person name="Haas B."/>
            <person name="Abouelleil A."/>
            <person name="Allen A.W."/>
            <person name="Alvarado L."/>
            <person name="Arachchi H.M."/>
            <person name="Berlin A.M."/>
            <person name="Chapman S.B."/>
            <person name="Gainer-Dewar J."/>
            <person name="Goldberg J."/>
            <person name="Griggs A."/>
            <person name="Gujja S."/>
            <person name="Hansen M."/>
            <person name="Howarth C."/>
            <person name="Imamovic A."/>
            <person name="Ireland A."/>
            <person name="Larimer J."/>
            <person name="McCowan C."/>
            <person name="Murphy C."/>
            <person name="Pearson M."/>
            <person name="Poon T.W."/>
            <person name="Priest M."/>
            <person name="Roberts A."/>
            <person name="Saif S."/>
            <person name="Shea T."/>
            <person name="Sisk P."/>
            <person name="Sykes S."/>
            <person name="Wortman J."/>
            <person name="Nusbaum C."/>
            <person name="Birren B."/>
        </authorList>
    </citation>
    <scope>NUCLEOTIDE SEQUENCE [LARGE SCALE GENOMIC DNA]</scope>
    <source>
        <strain evidence="2 3">CBS 606.96</strain>
    </source>
</reference>
<dbReference type="PANTHER" id="PTHR35392:SF2">
    <property type="entry name" value="ZN(II)2CYS6 TRANSCRIPTION FACTOR (EUROFUNG)"/>
    <property type="match status" value="1"/>
</dbReference>
<dbReference type="GeneID" id="19169790"/>
<evidence type="ECO:0008006" key="4">
    <source>
        <dbReference type="Google" id="ProtNLM"/>
    </source>
</evidence>
<keyword evidence="3" id="KW-1185">Reference proteome</keyword>